<feature type="non-terminal residue" evidence="1">
    <location>
        <position position="1"/>
    </location>
</feature>
<reference evidence="1" key="1">
    <citation type="journal article" date="2014" name="Front. Microbiol.">
        <title>High frequency of phylogenetically diverse reductive dehalogenase-homologous genes in deep subseafloor sedimentary metagenomes.</title>
        <authorList>
            <person name="Kawai M."/>
            <person name="Futagami T."/>
            <person name="Toyoda A."/>
            <person name="Takaki Y."/>
            <person name="Nishi S."/>
            <person name="Hori S."/>
            <person name="Arai W."/>
            <person name="Tsubouchi T."/>
            <person name="Morono Y."/>
            <person name="Uchiyama I."/>
            <person name="Ito T."/>
            <person name="Fujiyama A."/>
            <person name="Inagaki F."/>
            <person name="Takami H."/>
        </authorList>
    </citation>
    <scope>NUCLEOTIDE SEQUENCE</scope>
    <source>
        <strain evidence="1">Expedition CK06-06</strain>
    </source>
</reference>
<organism evidence="1">
    <name type="scientific">marine sediment metagenome</name>
    <dbReference type="NCBI Taxonomy" id="412755"/>
    <lineage>
        <taxon>unclassified sequences</taxon>
        <taxon>metagenomes</taxon>
        <taxon>ecological metagenomes</taxon>
    </lineage>
</organism>
<sequence length="60" mass="6846">TSNEQFAKVREAFVLLRNYCRGQSGSVKENVNGQRYSLMPEDVNQAFLIEIKRPAIQTAE</sequence>
<proteinExistence type="predicted"/>
<evidence type="ECO:0000313" key="1">
    <source>
        <dbReference type="EMBL" id="GAG50783.1"/>
    </source>
</evidence>
<gene>
    <name evidence="1" type="ORF">S01H1_79169</name>
</gene>
<dbReference type="EMBL" id="BARS01053338">
    <property type="protein sequence ID" value="GAG50783.1"/>
    <property type="molecule type" value="Genomic_DNA"/>
</dbReference>
<protein>
    <submittedName>
        <fullName evidence="1">Uncharacterized protein</fullName>
    </submittedName>
</protein>
<dbReference type="AlphaFoldDB" id="X0YQS5"/>
<comment type="caution">
    <text evidence="1">The sequence shown here is derived from an EMBL/GenBank/DDBJ whole genome shotgun (WGS) entry which is preliminary data.</text>
</comment>
<name>X0YQS5_9ZZZZ</name>
<accession>X0YQS5</accession>